<sequence>MIDSDLVSTYVVNLPRRADRRAWIERRLPVGAPAVFTSDLGVPIDGRELARADIADLDITLFDWQIESENPWWSRPLKFGEIGCTLAHLACWRHAIENSISPYVLVLEDDAILVPDVSSRLREGLSRLSAVGEVFDLLYLGRYLLDPDTPTPVRGIVRPGYSHCSFAYLFSREGVRAALSTGLERAIIPIDEFLPALYMPHPRADLRRRFPPRLAALAFDPPLATQRAKADAGSDTEESAFVVS</sequence>
<organism evidence="2 3">
    <name type="scientific">Nocardia mangyaensis</name>
    <dbReference type="NCBI Taxonomy" id="2213200"/>
    <lineage>
        <taxon>Bacteria</taxon>
        <taxon>Bacillati</taxon>
        <taxon>Actinomycetota</taxon>
        <taxon>Actinomycetes</taxon>
        <taxon>Mycobacteriales</taxon>
        <taxon>Nocardiaceae</taxon>
        <taxon>Nocardia</taxon>
    </lineage>
</organism>
<keyword evidence="2" id="KW-0808">Transferase</keyword>
<dbReference type="Pfam" id="PF01755">
    <property type="entry name" value="Glyco_transf_25"/>
    <property type="match status" value="1"/>
</dbReference>
<evidence type="ECO:0000313" key="3">
    <source>
        <dbReference type="Proteomes" id="UP000183810"/>
    </source>
</evidence>
<dbReference type="Proteomes" id="UP000183810">
    <property type="component" value="Chromosome"/>
</dbReference>
<name>A0A1J0VXP3_9NOCA</name>
<dbReference type="OrthoDB" id="3422001at2"/>
<dbReference type="GO" id="GO:0016740">
    <property type="term" value="F:transferase activity"/>
    <property type="evidence" value="ECO:0007669"/>
    <property type="project" value="UniProtKB-KW"/>
</dbReference>
<dbReference type="EMBL" id="CP018082">
    <property type="protein sequence ID" value="APE36856.1"/>
    <property type="molecule type" value="Genomic_DNA"/>
</dbReference>
<reference evidence="2" key="1">
    <citation type="submission" date="2016-11" db="EMBL/GenBank/DDBJ databases">
        <authorList>
            <person name="Jaros S."/>
            <person name="Januszkiewicz K."/>
            <person name="Wedrychowicz H."/>
        </authorList>
    </citation>
    <scope>NUCLEOTIDE SEQUENCE [LARGE SCALE GENOMIC DNA]</scope>
    <source>
        <strain evidence="2">Y48</strain>
    </source>
</reference>
<feature type="domain" description="Glycosyl transferase family 25" evidence="1">
    <location>
        <begin position="9"/>
        <end position="129"/>
    </location>
</feature>
<proteinExistence type="predicted"/>
<dbReference type="AlphaFoldDB" id="A0A1J0VXP3"/>
<dbReference type="InterPro" id="IPR002654">
    <property type="entry name" value="Glyco_trans_25"/>
</dbReference>
<gene>
    <name evidence="2" type="ORF">BOX37_26285</name>
</gene>
<dbReference type="KEGG" id="nsl:BOX37_26285"/>
<keyword evidence="3" id="KW-1185">Reference proteome</keyword>
<evidence type="ECO:0000313" key="2">
    <source>
        <dbReference type="EMBL" id="APE36856.1"/>
    </source>
</evidence>
<dbReference type="RefSeq" id="WP_071930041.1">
    <property type="nucleotide sequence ID" value="NZ_CP018082.1"/>
</dbReference>
<evidence type="ECO:0000259" key="1">
    <source>
        <dbReference type="Pfam" id="PF01755"/>
    </source>
</evidence>
<dbReference type="CDD" id="cd06532">
    <property type="entry name" value="Glyco_transf_25"/>
    <property type="match status" value="1"/>
</dbReference>
<accession>A0A1J0VXP3</accession>
<protein>
    <submittedName>
        <fullName evidence="2">Glycosyl transferase</fullName>
    </submittedName>
</protein>